<dbReference type="InterPro" id="IPR015000">
    <property type="entry name" value="EipB-like"/>
</dbReference>
<keyword evidence="2" id="KW-0732">Signal</keyword>
<sequence>MKRLCERASCVLLGVSTAIAGPSGSALSADLFTHRAVYDLALSGEPSGDFETVDGRIVVEMTREACDAYQLEYRFVARFVGNQELIVVDQRIELEEALDGARLAFSNVSTVDGLADQASVGEAVTGEGMTRVAYDKPDDKTVEIPAASFPIGHTRNLIDAAKQGAFVYEAEIFDGDPEAERQTRSTSIISDVSADPGDAGGAADPGEARAEDGADASPETSGTAPPKPGAAELAGLERWRVSESYYDRDGTPDGGPDFSTSYTLYENGVSDQLTLNFEGYSLTGSMTEFTALQAPDCGPPAVEN</sequence>
<dbReference type="EMBL" id="JAXLPB010000003">
    <property type="protein sequence ID" value="MDY8109726.1"/>
    <property type="molecule type" value="Genomic_DNA"/>
</dbReference>
<dbReference type="Pfam" id="PF08904">
    <property type="entry name" value="EipB_like"/>
    <property type="match status" value="2"/>
</dbReference>
<evidence type="ECO:0000313" key="3">
    <source>
        <dbReference type="EMBL" id="MDY8109726.1"/>
    </source>
</evidence>
<protein>
    <submittedName>
        <fullName evidence="3">DUF1849 family protein</fullName>
    </submittedName>
</protein>
<proteinExistence type="predicted"/>
<keyword evidence="4" id="KW-1185">Reference proteome</keyword>
<feature type="compositionally biased region" description="Low complexity" evidence="1">
    <location>
        <begin position="194"/>
        <end position="205"/>
    </location>
</feature>
<gene>
    <name evidence="3" type="ORF">U0C82_11310</name>
</gene>
<dbReference type="RefSeq" id="WP_322187210.1">
    <property type="nucleotide sequence ID" value="NZ_JAXLPB010000003.1"/>
</dbReference>
<comment type="caution">
    <text evidence="3">The sequence shown here is derived from an EMBL/GenBank/DDBJ whole genome shotgun (WGS) entry which is preliminary data.</text>
</comment>
<feature type="signal peptide" evidence="2">
    <location>
        <begin position="1"/>
        <end position="20"/>
    </location>
</feature>
<evidence type="ECO:0000256" key="2">
    <source>
        <dbReference type="SAM" id="SignalP"/>
    </source>
</evidence>
<reference evidence="3 4" key="1">
    <citation type="submission" date="2023-12" db="EMBL/GenBank/DDBJ databases">
        <title>Description of Novel Strain Fulvimarina sp. 2208YS6-2-32 isolated from Uroteuthis (Photololigo) edulis.</title>
        <authorList>
            <person name="Park J.-S."/>
        </authorList>
    </citation>
    <scope>NUCLEOTIDE SEQUENCE [LARGE SCALE GENOMIC DNA]</scope>
    <source>
        <strain evidence="3 4">2208YS6-2-32</strain>
    </source>
</reference>
<evidence type="ECO:0000256" key="1">
    <source>
        <dbReference type="SAM" id="MobiDB-lite"/>
    </source>
</evidence>
<name>A0ABU5I2Z1_9HYPH</name>
<evidence type="ECO:0000313" key="4">
    <source>
        <dbReference type="Proteomes" id="UP001294412"/>
    </source>
</evidence>
<accession>A0ABU5I2Z1</accession>
<organism evidence="3 4">
    <name type="scientific">Fulvimarina uroteuthidis</name>
    <dbReference type="NCBI Taxonomy" id="3098149"/>
    <lineage>
        <taxon>Bacteria</taxon>
        <taxon>Pseudomonadati</taxon>
        <taxon>Pseudomonadota</taxon>
        <taxon>Alphaproteobacteria</taxon>
        <taxon>Hyphomicrobiales</taxon>
        <taxon>Aurantimonadaceae</taxon>
        <taxon>Fulvimarina</taxon>
    </lineage>
</organism>
<dbReference type="Proteomes" id="UP001294412">
    <property type="component" value="Unassembled WGS sequence"/>
</dbReference>
<feature type="region of interest" description="Disordered" evidence="1">
    <location>
        <begin position="177"/>
        <end position="234"/>
    </location>
</feature>
<feature type="chain" id="PRO_5046118931" evidence="2">
    <location>
        <begin position="21"/>
        <end position="304"/>
    </location>
</feature>